<accession>A0A7I7WFG2</accession>
<organism evidence="2 3">
    <name type="scientific">Mycobacterium branderi</name>
    <dbReference type="NCBI Taxonomy" id="43348"/>
    <lineage>
        <taxon>Bacteria</taxon>
        <taxon>Bacillati</taxon>
        <taxon>Actinomycetota</taxon>
        <taxon>Actinomycetes</taxon>
        <taxon>Mycobacteriales</taxon>
        <taxon>Mycobacteriaceae</taxon>
        <taxon>Mycobacterium</taxon>
    </lineage>
</organism>
<reference evidence="1 4" key="2">
    <citation type="journal article" date="2019" name="Emerg. Microbes Infect.">
        <title>Comprehensive subspecies identification of 175 nontuberculous mycobacteria species based on 7547 genomic profiles.</title>
        <authorList>
            <person name="Matsumoto Y."/>
            <person name="Kinjo T."/>
            <person name="Motooka D."/>
            <person name="Nabeya D."/>
            <person name="Jung N."/>
            <person name="Uechi K."/>
            <person name="Horii T."/>
            <person name="Iida T."/>
            <person name="Fujita J."/>
            <person name="Nakamura S."/>
        </authorList>
    </citation>
    <scope>NUCLEOTIDE SEQUENCE [LARGE SCALE GENOMIC DNA]</scope>
    <source>
        <strain evidence="1 4">JCM 12687</strain>
        <plasmid evidence="1">pJCM12687</plasmid>
    </source>
</reference>
<dbReference type="OrthoDB" id="4725827at2"/>
<keyword evidence="4" id="KW-1185">Reference proteome</keyword>
<proteinExistence type="predicted"/>
<reference evidence="1" key="3">
    <citation type="submission" date="2020-02" db="EMBL/GenBank/DDBJ databases">
        <authorList>
            <person name="Matsumoto Y."/>
            <person name="Kinjo T."/>
            <person name="Motooka D."/>
            <person name="Nabeya D."/>
            <person name="Jung N."/>
            <person name="Uechi K."/>
            <person name="Horii T."/>
            <person name="Iida T."/>
            <person name="Fujita J."/>
            <person name="Nakamura S."/>
        </authorList>
    </citation>
    <scope>NUCLEOTIDE SEQUENCE</scope>
    <source>
        <strain evidence="1">JCM 12687</strain>
        <plasmid evidence="1">pJCM12687</plasmid>
    </source>
</reference>
<dbReference type="EMBL" id="AP022607">
    <property type="protein sequence ID" value="BBZ15243.1"/>
    <property type="molecule type" value="Genomic_DNA"/>
</dbReference>
<protein>
    <submittedName>
        <fullName evidence="2">Uncharacterized protein</fullName>
    </submittedName>
</protein>
<dbReference type="RefSeq" id="WP_083132794.1">
    <property type="nucleotide sequence ID" value="NZ_AP022607.1"/>
</dbReference>
<sequence>MTSAELPPIMQPMATSVPDLLSDEEDVQDIAALPADATPTWLQQLSEVTTWQPVRLPHNPQLRLAVHGTPSDGSWQAAETLSVFRFTGSPLFADLLSNSARTLRNLHAAEITTKMMRVPPVQGVAALRSAGTITFGERRVWVQLSHYLIGSEEPLAGRLIVHGMFVDTAWRAQLAATVTARSDAVHRGFVAAVRDAQRSG</sequence>
<name>A0A7I7WFG2_9MYCO</name>
<reference evidence="2 3" key="1">
    <citation type="submission" date="2016-12" db="EMBL/GenBank/DDBJ databases">
        <title>The new phylogeny of genus Mycobacterium.</title>
        <authorList>
            <person name="Tortoli E."/>
            <person name="Trovato A."/>
            <person name="Cirillo D.M."/>
        </authorList>
    </citation>
    <scope>NUCLEOTIDE SEQUENCE [LARGE SCALE GENOMIC DNA]</scope>
    <source>
        <strain evidence="2 3">DSM 44624</strain>
    </source>
</reference>
<gene>
    <name evidence="2" type="ORF">BST20_18230</name>
    <name evidence="1" type="ORF">MBRA_54380</name>
</gene>
<dbReference type="Proteomes" id="UP000192441">
    <property type="component" value="Unassembled WGS sequence"/>
</dbReference>
<geneLocation type="plasmid" evidence="1 4">
    <name>pJCM12687</name>
</geneLocation>
<dbReference type="EMBL" id="MVHM01000012">
    <property type="protein sequence ID" value="ORA35519.1"/>
    <property type="molecule type" value="Genomic_DNA"/>
</dbReference>
<evidence type="ECO:0000313" key="2">
    <source>
        <dbReference type="EMBL" id="ORA35519.1"/>
    </source>
</evidence>
<dbReference type="Proteomes" id="UP000467379">
    <property type="component" value="Plasmid pJCM12687"/>
</dbReference>
<keyword evidence="1" id="KW-0614">Plasmid</keyword>
<evidence type="ECO:0000313" key="3">
    <source>
        <dbReference type="Proteomes" id="UP000192441"/>
    </source>
</evidence>
<dbReference type="AlphaFoldDB" id="A0A7I7WFG2"/>
<evidence type="ECO:0000313" key="4">
    <source>
        <dbReference type="Proteomes" id="UP000467379"/>
    </source>
</evidence>
<evidence type="ECO:0000313" key="1">
    <source>
        <dbReference type="EMBL" id="BBZ15243.1"/>
    </source>
</evidence>